<dbReference type="Gene3D" id="3.90.25.10">
    <property type="entry name" value="UDP-galactose 4-epimerase, domain 1"/>
    <property type="match status" value="1"/>
</dbReference>
<protein>
    <submittedName>
        <fullName evidence="1">Uncharacterized protein</fullName>
    </submittedName>
</protein>
<gene>
    <name evidence="1" type="ORF">PHMEG_00036872</name>
</gene>
<organism evidence="1 2">
    <name type="scientific">Phytophthora megakarya</name>
    <dbReference type="NCBI Taxonomy" id="4795"/>
    <lineage>
        <taxon>Eukaryota</taxon>
        <taxon>Sar</taxon>
        <taxon>Stramenopiles</taxon>
        <taxon>Oomycota</taxon>
        <taxon>Peronosporomycetes</taxon>
        <taxon>Peronosporales</taxon>
        <taxon>Peronosporaceae</taxon>
        <taxon>Phytophthora</taxon>
    </lineage>
</organism>
<evidence type="ECO:0000313" key="2">
    <source>
        <dbReference type="Proteomes" id="UP000198211"/>
    </source>
</evidence>
<dbReference type="Gene3D" id="3.40.50.720">
    <property type="entry name" value="NAD(P)-binding Rossmann-like Domain"/>
    <property type="match status" value="1"/>
</dbReference>
<name>A0A225UKK8_9STRA</name>
<keyword evidence="2" id="KW-1185">Reference proteome</keyword>
<proteinExistence type="predicted"/>
<dbReference type="OrthoDB" id="10000533at2759"/>
<evidence type="ECO:0000313" key="1">
    <source>
        <dbReference type="EMBL" id="OWY93654.1"/>
    </source>
</evidence>
<sequence>MTIPGTGNEHFTMTSVRDMTKAVAQLLKCSKKWRPYTYVQGAETTWLEVAEVIKMEGGVSDLKVSFESLDDIRATLAKKESVLSILTAELKLIAPSGELKFDQAKVQRDRVEFFPNVHFRTPAELVTAAKEDANLIV</sequence>
<accession>A0A225UKK8</accession>
<dbReference type="EMBL" id="NBNE01015694">
    <property type="protein sequence ID" value="OWY93654.1"/>
    <property type="molecule type" value="Genomic_DNA"/>
</dbReference>
<feature type="non-terminal residue" evidence="1">
    <location>
        <position position="1"/>
    </location>
</feature>
<dbReference type="Proteomes" id="UP000198211">
    <property type="component" value="Unassembled WGS sequence"/>
</dbReference>
<dbReference type="AlphaFoldDB" id="A0A225UKK8"/>
<comment type="caution">
    <text evidence="1">The sequence shown here is derived from an EMBL/GenBank/DDBJ whole genome shotgun (WGS) entry which is preliminary data.</text>
</comment>
<reference evidence="2" key="1">
    <citation type="submission" date="2017-03" db="EMBL/GenBank/DDBJ databases">
        <title>Phytopthora megakarya and P. palmivora, two closely related causual agents of cacao black pod achieved similar genome size and gene model numbers by different mechanisms.</title>
        <authorList>
            <person name="Ali S."/>
            <person name="Shao J."/>
            <person name="Larry D.J."/>
            <person name="Kronmiller B."/>
            <person name="Shen D."/>
            <person name="Strem M.D."/>
            <person name="Melnick R.L."/>
            <person name="Guiltinan M.J."/>
            <person name="Tyler B.M."/>
            <person name="Meinhardt L.W."/>
            <person name="Bailey B.A."/>
        </authorList>
    </citation>
    <scope>NUCLEOTIDE SEQUENCE [LARGE SCALE GENOMIC DNA]</scope>
    <source>
        <strain evidence="2">zdho120</strain>
    </source>
</reference>